<protein>
    <recommendedName>
        <fullName evidence="3">C2H2-type domain-containing protein</fullName>
    </recommendedName>
</protein>
<accession>A0AAV7XDZ4</accession>
<evidence type="ECO:0008006" key="3">
    <source>
        <dbReference type="Google" id="ProtNLM"/>
    </source>
</evidence>
<dbReference type="Proteomes" id="UP001075354">
    <property type="component" value="Chromosome 13"/>
</dbReference>
<comment type="caution">
    <text evidence="1">The sequence shown here is derived from an EMBL/GenBank/DDBJ whole genome shotgun (WGS) entry which is preliminary data.</text>
</comment>
<proteinExistence type="predicted"/>
<evidence type="ECO:0000313" key="1">
    <source>
        <dbReference type="EMBL" id="KAJ1521841.1"/>
    </source>
</evidence>
<name>A0AAV7XDZ4_9NEOP</name>
<keyword evidence="2" id="KW-1185">Reference proteome</keyword>
<organism evidence="1 2">
    <name type="scientific">Megalurothrips usitatus</name>
    <name type="common">bean blossom thrips</name>
    <dbReference type="NCBI Taxonomy" id="439358"/>
    <lineage>
        <taxon>Eukaryota</taxon>
        <taxon>Metazoa</taxon>
        <taxon>Ecdysozoa</taxon>
        <taxon>Arthropoda</taxon>
        <taxon>Hexapoda</taxon>
        <taxon>Insecta</taxon>
        <taxon>Pterygota</taxon>
        <taxon>Neoptera</taxon>
        <taxon>Paraneoptera</taxon>
        <taxon>Thysanoptera</taxon>
        <taxon>Terebrantia</taxon>
        <taxon>Thripoidea</taxon>
        <taxon>Thripidae</taxon>
        <taxon>Megalurothrips</taxon>
    </lineage>
</organism>
<gene>
    <name evidence="1" type="ORF">ONE63_003476</name>
</gene>
<evidence type="ECO:0000313" key="2">
    <source>
        <dbReference type="Proteomes" id="UP001075354"/>
    </source>
</evidence>
<dbReference type="AlphaFoldDB" id="A0AAV7XDZ4"/>
<dbReference type="EMBL" id="JAPTSV010000013">
    <property type="protein sequence ID" value="KAJ1521841.1"/>
    <property type="molecule type" value="Genomic_DNA"/>
</dbReference>
<reference evidence="1" key="1">
    <citation type="submission" date="2022-12" db="EMBL/GenBank/DDBJ databases">
        <title>Chromosome-level genome assembly of the bean flower thrips Megalurothrips usitatus.</title>
        <authorList>
            <person name="Ma L."/>
            <person name="Liu Q."/>
            <person name="Li H."/>
            <person name="Cai W."/>
        </authorList>
    </citation>
    <scope>NUCLEOTIDE SEQUENCE</scope>
    <source>
        <strain evidence="1">Cailab_2022a</strain>
    </source>
</reference>
<sequence>MGEVTKVDVCGITLLQIAVKIMRDTKSSCGDNLKLLQAMQDIKAEILSEFIAAMLQNSSSAPRIIKTETCKDVCASMEGNIITEEGSLKGLKREVVAHDPELAALHPCGGATTKKRIYRLQKFKSCPECSFLFSSVELYPKAFLQHVRFKHKEDVDGVFERYEDKMTIAFR</sequence>